<dbReference type="EMBL" id="JAJFAZ020000004">
    <property type="protein sequence ID" value="KAI5333204.1"/>
    <property type="molecule type" value="Genomic_DNA"/>
</dbReference>
<comment type="caution">
    <text evidence="2">The sequence shown here is derived from an EMBL/GenBank/DDBJ whole genome shotgun (WGS) entry which is preliminary data.</text>
</comment>
<gene>
    <name evidence="2" type="ORF">L3X38_023334</name>
</gene>
<evidence type="ECO:0000256" key="1">
    <source>
        <dbReference type="SAM" id="Phobius"/>
    </source>
</evidence>
<keyword evidence="1" id="KW-0812">Transmembrane</keyword>
<sequence length="109" mass="11587">MKFLDVGEAKKQVLFSLSTTLTNVMFNFIILVSVMFAGHLAQLQLAAANLAISWANATGLAVVAVVAMVNAAKHTLHKVTNTRKEMIALLPSTQSRGGGEKKAKGTSVF</sequence>
<reference evidence="2 3" key="1">
    <citation type="journal article" date="2022" name="G3 (Bethesda)">
        <title>Whole-genome sequence and methylome profiling of the almond [Prunus dulcis (Mill.) D.A. Webb] cultivar 'Nonpareil'.</title>
        <authorList>
            <person name="D'Amico-Willman K.M."/>
            <person name="Ouma W.Z."/>
            <person name="Meulia T."/>
            <person name="Sideli G.M."/>
            <person name="Gradziel T.M."/>
            <person name="Fresnedo-Ramirez J."/>
        </authorList>
    </citation>
    <scope>NUCLEOTIDE SEQUENCE [LARGE SCALE GENOMIC DNA]</scope>
    <source>
        <strain evidence="2">Clone GOH B32 T37-40</strain>
    </source>
</reference>
<accession>A0AAD4Z5G3</accession>
<proteinExistence type="predicted"/>
<name>A0AAD4Z5G3_PRUDU</name>
<keyword evidence="1" id="KW-0472">Membrane</keyword>
<feature type="transmembrane region" description="Helical" evidence="1">
    <location>
        <begin position="47"/>
        <end position="69"/>
    </location>
</feature>
<evidence type="ECO:0000313" key="3">
    <source>
        <dbReference type="Proteomes" id="UP001054821"/>
    </source>
</evidence>
<keyword evidence="1" id="KW-1133">Transmembrane helix</keyword>
<feature type="transmembrane region" description="Helical" evidence="1">
    <location>
        <begin position="21"/>
        <end position="41"/>
    </location>
</feature>
<dbReference type="AlphaFoldDB" id="A0AAD4Z5G3"/>
<keyword evidence="3" id="KW-1185">Reference proteome</keyword>
<dbReference type="Proteomes" id="UP001054821">
    <property type="component" value="Chromosome 4"/>
</dbReference>
<protein>
    <submittedName>
        <fullName evidence="2">Uncharacterized protein</fullName>
    </submittedName>
</protein>
<evidence type="ECO:0000313" key="2">
    <source>
        <dbReference type="EMBL" id="KAI5333204.1"/>
    </source>
</evidence>
<organism evidence="2 3">
    <name type="scientific">Prunus dulcis</name>
    <name type="common">Almond</name>
    <name type="synonym">Amygdalus dulcis</name>
    <dbReference type="NCBI Taxonomy" id="3755"/>
    <lineage>
        <taxon>Eukaryota</taxon>
        <taxon>Viridiplantae</taxon>
        <taxon>Streptophyta</taxon>
        <taxon>Embryophyta</taxon>
        <taxon>Tracheophyta</taxon>
        <taxon>Spermatophyta</taxon>
        <taxon>Magnoliopsida</taxon>
        <taxon>eudicotyledons</taxon>
        <taxon>Gunneridae</taxon>
        <taxon>Pentapetalae</taxon>
        <taxon>rosids</taxon>
        <taxon>fabids</taxon>
        <taxon>Rosales</taxon>
        <taxon>Rosaceae</taxon>
        <taxon>Amygdaloideae</taxon>
        <taxon>Amygdaleae</taxon>
        <taxon>Prunus</taxon>
    </lineage>
</organism>